<feature type="compositionally biased region" description="Polar residues" evidence="1">
    <location>
        <begin position="466"/>
        <end position="478"/>
    </location>
</feature>
<feature type="compositionally biased region" description="Basic and acidic residues" evidence="1">
    <location>
        <begin position="257"/>
        <end position="292"/>
    </location>
</feature>
<dbReference type="EMBL" id="QGKX02001347">
    <property type="protein sequence ID" value="KAF3523476.1"/>
    <property type="molecule type" value="Genomic_DNA"/>
</dbReference>
<reference evidence="2" key="1">
    <citation type="submission" date="2019-12" db="EMBL/GenBank/DDBJ databases">
        <title>Genome sequencing and annotation of Brassica cretica.</title>
        <authorList>
            <person name="Studholme D.J."/>
            <person name="Sarris P."/>
        </authorList>
    </citation>
    <scope>NUCLEOTIDE SEQUENCE</scope>
    <source>
        <strain evidence="2">PFS-109/04</strain>
        <tissue evidence="2">Leaf</tissue>
    </source>
</reference>
<evidence type="ECO:0000313" key="2">
    <source>
        <dbReference type="EMBL" id="KAF3523476.1"/>
    </source>
</evidence>
<sequence>MKRRFLGSSKKKPADSRTIFDENGMLSDEEGCTRNNTGQLINDPGAVIPDVIYVAEMNDFDLSREWYDWVGQDPFQNLPHQNPRNHIEELEDLVSRSEQNEVSEYHTLCKIFPYSISGDAFSWFSQLQPGSLTSWEDIERAFLYKFLDGVEATREKEKNDKWDRLVESWQIKREDQILRQLLDYIMDSPDSTHKSTNASSCSPSPDVEKEITMEDFLELEEFLELEDGEKLEDLDSSREVAMEDFLELEEWLEDMDQNSKKKLDDDQHTSRGDLETSPKASIDRHQPDEIDRQPLYIIDQRPPYIIDQQSADSIDLHPHSIINRQPPDCIDRHPWLDELLGYVIELEQIEERMHKSVASHHAVHEHQRPPIYAEEAVGFHKRVKMIHDPVKIVVPCAVFEVEFPISLDKGAQLSSYVEVLDDHQHLEASHRGLRFRNEVNKGLAEATSIDTDRIPSNEANKPASIDATTSPSIDTERI</sequence>
<dbReference type="AlphaFoldDB" id="A0A8S9PY46"/>
<evidence type="ECO:0008006" key="4">
    <source>
        <dbReference type="Google" id="ProtNLM"/>
    </source>
</evidence>
<comment type="caution">
    <text evidence="2">The sequence shown here is derived from an EMBL/GenBank/DDBJ whole genome shotgun (WGS) entry which is preliminary data.</text>
</comment>
<name>A0A8S9PY46_BRACR</name>
<feature type="region of interest" description="Disordered" evidence="1">
    <location>
        <begin position="257"/>
        <end position="294"/>
    </location>
</feature>
<protein>
    <recommendedName>
        <fullName evidence="4">Retrotransposon gag domain-containing protein</fullName>
    </recommendedName>
</protein>
<dbReference type="PANTHER" id="PTHR33223:SF11">
    <property type="entry name" value="ELEMENT PROTEIN, PUTATIVE-RELATED"/>
    <property type="match status" value="1"/>
</dbReference>
<accession>A0A8S9PY46</accession>
<proteinExistence type="predicted"/>
<feature type="region of interest" description="Disordered" evidence="1">
    <location>
        <begin position="446"/>
        <end position="478"/>
    </location>
</feature>
<dbReference type="PANTHER" id="PTHR33223">
    <property type="entry name" value="CCHC-TYPE DOMAIN-CONTAINING PROTEIN"/>
    <property type="match status" value="1"/>
</dbReference>
<feature type="region of interest" description="Disordered" evidence="1">
    <location>
        <begin position="1"/>
        <end position="30"/>
    </location>
</feature>
<evidence type="ECO:0000256" key="1">
    <source>
        <dbReference type="SAM" id="MobiDB-lite"/>
    </source>
</evidence>
<feature type="compositionally biased region" description="Basic residues" evidence="1">
    <location>
        <begin position="1"/>
        <end position="11"/>
    </location>
</feature>
<dbReference type="Proteomes" id="UP000712600">
    <property type="component" value="Unassembled WGS sequence"/>
</dbReference>
<evidence type="ECO:0000313" key="3">
    <source>
        <dbReference type="Proteomes" id="UP000712600"/>
    </source>
</evidence>
<organism evidence="2 3">
    <name type="scientific">Brassica cretica</name>
    <name type="common">Mustard</name>
    <dbReference type="NCBI Taxonomy" id="69181"/>
    <lineage>
        <taxon>Eukaryota</taxon>
        <taxon>Viridiplantae</taxon>
        <taxon>Streptophyta</taxon>
        <taxon>Embryophyta</taxon>
        <taxon>Tracheophyta</taxon>
        <taxon>Spermatophyta</taxon>
        <taxon>Magnoliopsida</taxon>
        <taxon>eudicotyledons</taxon>
        <taxon>Gunneridae</taxon>
        <taxon>Pentapetalae</taxon>
        <taxon>rosids</taxon>
        <taxon>malvids</taxon>
        <taxon>Brassicales</taxon>
        <taxon>Brassicaceae</taxon>
        <taxon>Brassiceae</taxon>
        <taxon>Brassica</taxon>
    </lineage>
</organism>
<gene>
    <name evidence="2" type="ORF">F2Q69_00048427</name>
</gene>